<keyword evidence="3" id="KW-1185">Reference proteome</keyword>
<dbReference type="EMBL" id="BMAW01061310">
    <property type="protein sequence ID" value="GFT30576.1"/>
    <property type="molecule type" value="Genomic_DNA"/>
</dbReference>
<evidence type="ECO:0000313" key="3">
    <source>
        <dbReference type="Proteomes" id="UP000887013"/>
    </source>
</evidence>
<dbReference type="Proteomes" id="UP000887013">
    <property type="component" value="Unassembled WGS sequence"/>
</dbReference>
<protein>
    <submittedName>
        <fullName evidence="1">Uncharacterized protein</fullName>
    </submittedName>
</protein>
<comment type="caution">
    <text evidence="1">The sequence shown here is derived from an EMBL/GenBank/DDBJ whole genome shotgun (WGS) entry which is preliminary data.</text>
</comment>
<proteinExistence type="predicted"/>
<dbReference type="EMBL" id="BMAW01032763">
    <property type="protein sequence ID" value="GFU27128.1"/>
    <property type="molecule type" value="Genomic_DNA"/>
</dbReference>
<evidence type="ECO:0000313" key="1">
    <source>
        <dbReference type="EMBL" id="GFT30576.1"/>
    </source>
</evidence>
<evidence type="ECO:0000313" key="2">
    <source>
        <dbReference type="EMBL" id="GFU27128.1"/>
    </source>
</evidence>
<name>A0A8X6NT64_NEPPI</name>
<sequence length="109" mass="12571">MEKSLGMLYCNVCSTVIEGYKKKVIKHSSQKFLPLSLLQMSPKRCLQVAKRPAKHQSFLGQSIRISLFRLWNLKFFCGGNSHSDYEGKRFSTFVGNFSPRKLFYGEKVL</sequence>
<accession>A0A8X6NT64</accession>
<gene>
    <name evidence="1" type="ORF">NPIL_354181</name>
    <name evidence="2" type="ORF">NPIL_413231</name>
</gene>
<dbReference type="AlphaFoldDB" id="A0A8X6NT64"/>
<organism evidence="1 3">
    <name type="scientific">Nephila pilipes</name>
    <name type="common">Giant wood spider</name>
    <name type="synonym">Nephila maculata</name>
    <dbReference type="NCBI Taxonomy" id="299642"/>
    <lineage>
        <taxon>Eukaryota</taxon>
        <taxon>Metazoa</taxon>
        <taxon>Ecdysozoa</taxon>
        <taxon>Arthropoda</taxon>
        <taxon>Chelicerata</taxon>
        <taxon>Arachnida</taxon>
        <taxon>Araneae</taxon>
        <taxon>Araneomorphae</taxon>
        <taxon>Entelegynae</taxon>
        <taxon>Araneoidea</taxon>
        <taxon>Nephilidae</taxon>
        <taxon>Nephila</taxon>
    </lineage>
</organism>
<reference evidence="1" key="1">
    <citation type="submission" date="2020-08" db="EMBL/GenBank/DDBJ databases">
        <title>Multicomponent nature underlies the extraordinary mechanical properties of spider dragline silk.</title>
        <authorList>
            <person name="Kono N."/>
            <person name="Nakamura H."/>
            <person name="Mori M."/>
            <person name="Yoshida Y."/>
            <person name="Ohtoshi R."/>
            <person name="Malay A.D."/>
            <person name="Moran D.A.P."/>
            <person name="Tomita M."/>
            <person name="Numata K."/>
            <person name="Arakawa K."/>
        </authorList>
    </citation>
    <scope>NUCLEOTIDE SEQUENCE</scope>
</reference>